<name>A0A644Z0T9_9ZZZZ</name>
<proteinExistence type="predicted"/>
<evidence type="ECO:0000313" key="2">
    <source>
        <dbReference type="EMBL" id="MPM34169.1"/>
    </source>
</evidence>
<protein>
    <recommendedName>
        <fullName evidence="1">Glycosyl hydrolase family 98 putative carbohydrate-binding module domain-containing protein</fullName>
    </recommendedName>
</protein>
<dbReference type="SUPFAM" id="SSF49785">
    <property type="entry name" value="Galactose-binding domain-like"/>
    <property type="match status" value="1"/>
</dbReference>
<reference evidence="2" key="1">
    <citation type="submission" date="2019-08" db="EMBL/GenBank/DDBJ databases">
        <authorList>
            <person name="Kucharzyk K."/>
            <person name="Murdoch R.W."/>
            <person name="Higgins S."/>
            <person name="Loffler F."/>
        </authorList>
    </citation>
    <scope>NUCLEOTIDE SEQUENCE</scope>
</reference>
<dbReference type="Pfam" id="PF08305">
    <property type="entry name" value="NPCBM"/>
    <property type="match status" value="1"/>
</dbReference>
<feature type="domain" description="Glycosyl hydrolase family 98 putative carbohydrate-binding module" evidence="1">
    <location>
        <begin position="213"/>
        <end position="337"/>
    </location>
</feature>
<dbReference type="InterPro" id="IPR038637">
    <property type="entry name" value="NPCBM_sf"/>
</dbReference>
<gene>
    <name evidence="2" type="ORF">SDC9_80751</name>
</gene>
<dbReference type="Gene3D" id="2.60.120.1060">
    <property type="entry name" value="NPCBM/NEW2 domain"/>
    <property type="match status" value="1"/>
</dbReference>
<comment type="caution">
    <text evidence="2">The sequence shown here is derived from an EMBL/GenBank/DDBJ whole genome shotgun (WGS) entry which is preliminary data.</text>
</comment>
<accession>A0A644Z0T9</accession>
<sequence length="352" mass="39262">MFNKKSLLFVIVLVSVLLLFLSGCTRSFVCGSCGQTSSGKAYYGMCGNEVLCEDCARTYWMPLDYRKFEWDSIPAQDQSARADFESSEPAVVEPVTDDVDQEEDGLSVLVGEITTQLDSYDASGDGKAALGYLIQQLDLMEITFSQRDPDLTARLESYRASYQQQVLQEAMDAFAQSGYENAISILYDAQGLLGAENEEISKAIAYYEGFGPVWLVDLDYFSREAGLFGSIYWNENYDTLNTDSEGTDHTHAMYTEVCTRTATQTYLIDGKYSQPTGTVYLPKESREMDEDSYFRVYGDGVLLYTSPTMREGVRAVPFSIDVTNVTELMIAADSDGNPYNNTLCIGEVYLEP</sequence>
<dbReference type="AlphaFoldDB" id="A0A644Z0T9"/>
<evidence type="ECO:0000259" key="1">
    <source>
        <dbReference type="Pfam" id="PF08305"/>
    </source>
</evidence>
<dbReference type="EMBL" id="VSSQ01006892">
    <property type="protein sequence ID" value="MPM34169.1"/>
    <property type="molecule type" value="Genomic_DNA"/>
</dbReference>
<dbReference type="InterPro" id="IPR008979">
    <property type="entry name" value="Galactose-bd-like_sf"/>
</dbReference>
<dbReference type="PROSITE" id="PS51257">
    <property type="entry name" value="PROKAR_LIPOPROTEIN"/>
    <property type="match status" value="1"/>
</dbReference>
<dbReference type="InterPro" id="IPR013222">
    <property type="entry name" value="Glyco_hyd_98_carb-bd"/>
</dbReference>
<organism evidence="2">
    <name type="scientific">bioreactor metagenome</name>
    <dbReference type="NCBI Taxonomy" id="1076179"/>
    <lineage>
        <taxon>unclassified sequences</taxon>
        <taxon>metagenomes</taxon>
        <taxon>ecological metagenomes</taxon>
    </lineage>
</organism>